<name>A0A139I5L2_9PEZI</name>
<sequence length="198" mass="21338">MFFSSFESLITVVGLVLMVSAQGKDLIEGPAKAVGPGPDSKSCAFNSTFGPNIMVGIVRLPDNSTEINAWLYGYNWCSHSNFVSRSADICKETSAPTDAVELMRIPLTDKMGNIDWDCYANVDIRFHGCKNSSADRGGILRGVGGITARITAQDGSSSYEYQCIHDRECHSCVYNGQIKPASEVELTAFMSCGVMAGP</sequence>
<evidence type="ECO:0000313" key="2">
    <source>
        <dbReference type="EMBL" id="KXT09978.1"/>
    </source>
</evidence>
<accession>A0A139I5L2</accession>
<reference evidence="2 3" key="1">
    <citation type="submission" date="2015-07" db="EMBL/GenBank/DDBJ databases">
        <title>Comparative genomics of the Sigatoka disease complex on banana suggests a link between parallel evolutionary changes in Pseudocercospora fijiensis and Pseudocercospora eumusae and increased virulence on the banana host.</title>
        <authorList>
            <person name="Chang T.-C."/>
            <person name="Salvucci A."/>
            <person name="Crous P.W."/>
            <person name="Stergiopoulos I."/>
        </authorList>
    </citation>
    <scope>NUCLEOTIDE SEQUENCE [LARGE SCALE GENOMIC DNA]</scope>
    <source>
        <strain evidence="2 3">CBS 116634</strain>
    </source>
</reference>
<dbReference type="AlphaFoldDB" id="A0A139I5L2"/>
<dbReference type="OrthoDB" id="3634004at2759"/>
<dbReference type="Proteomes" id="UP000073492">
    <property type="component" value="Unassembled WGS sequence"/>
</dbReference>
<dbReference type="STRING" id="113226.A0A139I5L2"/>
<evidence type="ECO:0000313" key="3">
    <source>
        <dbReference type="Proteomes" id="UP000073492"/>
    </source>
</evidence>
<gene>
    <name evidence="2" type="ORF">AC579_9365</name>
</gene>
<feature type="signal peptide" evidence="1">
    <location>
        <begin position="1"/>
        <end position="21"/>
    </location>
</feature>
<proteinExistence type="predicted"/>
<evidence type="ECO:0008006" key="4">
    <source>
        <dbReference type="Google" id="ProtNLM"/>
    </source>
</evidence>
<feature type="chain" id="PRO_5007297177" description="Secreted protein" evidence="1">
    <location>
        <begin position="22"/>
        <end position="198"/>
    </location>
</feature>
<protein>
    <recommendedName>
        <fullName evidence="4">Secreted protein</fullName>
    </recommendedName>
</protein>
<keyword evidence="3" id="KW-1185">Reference proteome</keyword>
<organism evidence="2 3">
    <name type="scientific">Pseudocercospora musae</name>
    <dbReference type="NCBI Taxonomy" id="113226"/>
    <lineage>
        <taxon>Eukaryota</taxon>
        <taxon>Fungi</taxon>
        <taxon>Dikarya</taxon>
        <taxon>Ascomycota</taxon>
        <taxon>Pezizomycotina</taxon>
        <taxon>Dothideomycetes</taxon>
        <taxon>Dothideomycetidae</taxon>
        <taxon>Mycosphaerellales</taxon>
        <taxon>Mycosphaerellaceae</taxon>
        <taxon>Pseudocercospora</taxon>
    </lineage>
</organism>
<evidence type="ECO:0000256" key="1">
    <source>
        <dbReference type="SAM" id="SignalP"/>
    </source>
</evidence>
<comment type="caution">
    <text evidence="2">The sequence shown here is derived from an EMBL/GenBank/DDBJ whole genome shotgun (WGS) entry which is preliminary data.</text>
</comment>
<dbReference type="EMBL" id="LFZO01000293">
    <property type="protein sequence ID" value="KXT09978.1"/>
    <property type="molecule type" value="Genomic_DNA"/>
</dbReference>
<keyword evidence="1" id="KW-0732">Signal</keyword>